<evidence type="ECO:0000313" key="3">
    <source>
        <dbReference type="Proteomes" id="UP000025227"/>
    </source>
</evidence>
<protein>
    <submittedName>
        <fullName evidence="4">SCP domain-containing protein</fullName>
    </submittedName>
</protein>
<dbReference type="Gene3D" id="3.40.33.10">
    <property type="entry name" value="CAP"/>
    <property type="match status" value="1"/>
</dbReference>
<proteinExistence type="predicted"/>
<evidence type="ECO:0000313" key="4">
    <source>
        <dbReference type="WBParaSite" id="HCON_00137120-00001"/>
    </source>
</evidence>
<dbReference type="InterPro" id="IPR035940">
    <property type="entry name" value="CAP_sf"/>
</dbReference>
<name>A0A7I4YS39_HAECO</name>
<reference evidence="4" key="1">
    <citation type="submission" date="2020-12" db="UniProtKB">
        <authorList>
            <consortium name="WormBaseParasite"/>
        </authorList>
    </citation>
    <scope>IDENTIFICATION</scope>
    <source>
        <strain evidence="4">MHco3</strain>
    </source>
</reference>
<dbReference type="PRINTS" id="PR00838">
    <property type="entry name" value="V5ALLERGEN"/>
</dbReference>
<keyword evidence="3" id="KW-1185">Reference proteome</keyword>
<feature type="chain" id="PRO_5029565784" evidence="1">
    <location>
        <begin position="20"/>
        <end position="221"/>
    </location>
</feature>
<evidence type="ECO:0000259" key="2">
    <source>
        <dbReference type="SMART" id="SM00198"/>
    </source>
</evidence>
<evidence type="ECO:0000256" key="1">
    <source>
        <dbReference type="SAM" id="SignalP"/>
    </source>
</evidence>
<sequence length="221" mass="24747">MLAIAEVALLVLLATHGHASMCPNNNGMSDEVRQVFLDKHNAYRSQVAKGEAKNKLGGYAPKAARMLKMSYDCAIEENVAAFVKECKFAEDSYKDRHWWGQNIWMSSARNVNKSDAAAGSVYSWFSELEKYGVPDNNILTWAVFERGVGHYSQVVWQKSSKIGCAVEWCKDMTFVGCEYDPAGNYLGEIIYDIGDPCQKNEDCQCDNCVCDREQALCIPPQ</sequence>
<dbReference type="PANTHER" id="PTHR10334">
    <property type="entry name" value="CYSTEINE-RICH SECRETORY PROTEIN-RELATED"/>
    <property type="match status" value="1"/>
</dbReference>
<dbReference type="PROSITE" id="PS01009">
    <property type="entry name" value="CRISP_1"/>
    <property type="match status" value="1"/>
</dbReference>
<organism evidence="3 4">
    <name type="scientific">Haemonchus contortus</name>
    <name type="common">Barber pole worm</name>
    <dbReference type="NCBI Taxonomy" id="6289"/>
    <lineage>
        <taxon>Eukaryota</taxon>
        <taxon>Metazoa</taxon>
        <taxon>Ecdysozoa</taxon>
        <taxon>Nematoda</taxon>
        <taxon>Chromadorea</taxon>
        <taxon>Rhabditida</taxon>
        <taxon>Rhabditina</taxon>
        <taxon>Rhabditomorpha</taxon>
        <taxon>Strongyloidea</taxon>
        <taxon>Trichostrongylidae</taxon>
        <taxon>Haemonchus</taxon>
    </lineage>
</organism>
<dbReference type="OrthoDB" id="5877551at2759"/>
<dbReference type="AlphaFoldDB" id="A0A7I4YS39"/>
<dbReference type="PRINTS" id="PR00837">
    <property type="entry name" value="V5TPXLIKE"/>
</dbReference>
<dbReference type="CDD" id="cd05380">
    <property type="entry name" value="CAP_euk"/>
    <property type="match status" value="1"/>
</dbReference>
<accession>A0A7I4YS39</accession>
<dbReference type="SMART" id="SM00198">
    <property type="entry name" value="SCP"/>
    <property type="match status" value="1"/>
</dbReference>
<dbReference type="InterPro" id="IPR014044">
    <property type="entry name" value="CAP_dom"/>
</dbReference>
<feature type="signal peptide" evidence="1">
    <location>
        <begin position="1"/>
        <end position="19"/>
    </location>
</feature>
<dbReference type="InterPro" id="IPR002413">
    <property type="entry name" value="V5_allergen-like"/>
</dbReference>
<dbReference type="InterPro" id="IPR001283">
    <property type="entry name" value="CRISP-related"/>
</dbReference>
<feature type="domain" description="SCP" evidence="2">
    <location>
        <begin position="31"/>
        <end position="187"/>
    </location>
</feature>
<dbReference type="InterPro" id="IPR018244">
    <property type="entry name" value="Allrgn_V5/Tpx1_CS"/>
</dbReference>
<dbReference type="Pfam" id="PF00188">
    <property type="entry name" value="CAP"/>
    <property type="match status" value="1"/>
</dbReference>
<keyword evidence="1" id="KW-0732">Signal</keyword>
<dbReference type="SUPFAM" id="SSF55797">
    <property type="entry name" value="PR-1-like"/>
    <property type="match status" value="1"/>
</dbReference>
<dbReference type="WBParaSite" id="HCON_00137120-00001">
    <property type="protein sequence ID" value="HCON_00137120-00001"/>
    <property type="gene ID" value="HCON_00137120"/>
</dbReference>
<dbReference type="OMA" id="KAVGCAM"/>
<dbReference type="Proteomes" id="UP000025227">
    <property type="component" value="Unplaced"/>
</dbReference>
<dbReference type="GO" id="GO:0005576">
    <property type="term" value="C:extracellular region"/>
    <property type="evidence" value="ECO:0007669"/>
    <property type="project" value="InterPro"/>
</dbReference>